<comment type="caution">
    <text evidence="3">The sequence shown here is derived from an EMBL/GenBank/DDBJ whole genome shotgun (WGS) entry which is preliminary data.</text>
</comment>
<evidence type="ECO:0000313" key="4">
    <source>
        <dbReference type="Proteomes" id="UP000826188"/>
    </source>
</evidence>
<protein>
    <submittedName>
        <fullName evidence="3">Glycosyltransferase family 4 protein</fullName>
    </submittedName>
</protein>
<dbReference type="EMBL" id="JAHWGL010000008">
    <property type="protein sequence ID" value="MBW3127685.1"/>
    <property type="molecule type" value="Genomic_DNA"/>
</dbReference>
<feature type="domain" description="Glycosyl transferase family 1" evidence="1">
    <location>
        <begin position="185"/>
        <end position="349"/>
    </location>
</feature>
<accession>A0ABS6WVQ7</accession>
<proteinExistence type="predicted"/>
<dbReference type="PANTHER" id="PTHR12526">
    <property type="entry name" value="GLYCOSYLTRANSFERASE"/>
    <property type="match status" value="1"/>
</dbReference>
<sequence length="382" mass="42599">MVTQRKIRVLESIRQGAIGGGETHVLDVVRLLDKNRYEPIVLSFTPGPMVDRLRAMGITTHVIETEKPFNFLKWQQVKQLLKQERIDIVHAHGTRAGSNTFWAAKRLGLPIIYTVHGWSFHVDQQPLVLRIRQLGEKLLLKQASVTVCVSESNYQDGLAFSDMRRAVVIKNGVDLTKYDPARSFTDIRAELGLPANRVLIGYIARITVQKDPFTLLRAIALLPADIPATFLLVGDGDLKAAAVQLAQELQLGSRVVFLAARQDIPDLLRALDIYCLPSLWEGLSLGLLEAMAMGKAVVATAIDGTREVIQDTINGLLIPAQSPEKLAEALTKLIGDETLRRELGREARQTVQMEFNAVTMTRQVEQLYERVLPLSLPTRNVY</sequence>
<dbReference type="Proteomes" id="UP000826188">
    <property type="component" value="Unassembled WGS sequence"/>
</dbReference>
<dbReference type="Pfam" id="PF00534">
    <property type="entry name" value="Glycos_transf_1"/>
    <property type="match status" value="1"/>
</dbReference>
<organism evidence="3 4">
    <name type="scientific">Hymenobacter profundi</name>
    <dbReference type="NCBI Taxonomy" id="1982110"/>
    <lineage>
        <taxon>Bacteria</taxon>
        <taxon>Pseudomonadati</taxon>
        <taxon>Bacteroidota</taxon>
        <taxon>Cytophagia</taxon>
        <taxon>Cytophagales</taxon>
        <taxon>Hymenobacteraceae</taxon>
        <taxon>Hymenobacter</taxon>
    </lineage>
</organism>
<evidence type="ECO:0000259" key="1">
    <source>
        <dbReference type="Pfam" id="PF00534"/>
    </source>
</evidence>
<gene>
    <name evidence="3" type="ORF">KYK14_03930</name>
</gene>
<dbReference type="RefSeq" id="WP_219157004.1">
    <property type="nucleotide sequence ID" value="NZ_JAHWGL010000008.1"/>
</dbReference>
<keyword evidence="4" id="KW-1185">Reference proteome</keyword>
<reference evidence="3 4" key="1">
    <citation type="submission" date="2021-07" db="EMBL/GenBank/DDBJ databases">
        <title>Hymenobacter profundi sp. nov., isolated from deep-sea water.</title>
        <authorList>
            <person name="Kim M.K."/>
        </authorList>
    </citation>
    <scope>NUCLEOTIDE SEQUENCE [LARGE SCALE GENOMIC DNA]</scope>
    <source>
        <strain evidence="3 4">M2</strain>
    </source>
</reference>
<evidence type="ECO:0000259" key="2">
    <source>
        <dbReference type="Pfam" id="PF13439"/>
    </source>
</evidence>
<dbReference type="InterPro" id="IPR028098">
    <property type="entry name" value="Glyco_trans_4-like_N"/>
</dbReference>
<dbReference type="CDD" id="cd03808">
    <property type="entry name" value="GT4_CapM-like"/>
    <property type="match status" value="1"/>
</dbReference>
<feature type="domain" description="Glycosyltransferase subfamily 4-like N-terminal" evidence="2">
    <location>
        <begin position="18"/>
        <end position="176"/>
    </location>
</feature>
<dbReference type="InterPro" id="IPR001296">
    <property type="entry name" value="Glyco_trans_1"/>
</dbReference>
<name>A0ABS6WVQ7_9BACT</name>
<dbReference type="PANTHER" id="PTHR12526:SF630">
    <property type="entry name" value="GLYCOSYLTRANSFERASE"/>
    <property type="match status" value="1"/>
</dbReference>
<dbReference type="Pfam" id="PF13439">
    <property type="entry name" value="Glyco_transf_4"/>
    <property type="match status" value="1"/>
</dbReference>
<evidence type="ECO:0000313" key="3">
    <source>
        <dbReference type="EMBL" id="MBW3127685.1"/>
    </source>
</evidence>